<keyword evidence="5" id="KW-0808">Transferase</keyword>
<dbReference type="Proteomes" id="UP000663879">
    <property type="component" value="Unassembled WGS sequence"/>
</dbReference>
<evidence type="ECO:0000256" key="8">
    <source>
        <dbReference type="ARBA" id="ARBA00023242"/>
    </source>
</evidence>
<evidence type="ECO:0000256" key="11">
    <source>
        <dbReference type="SAM" id="MobiDB-lite"/>
    </source>
</evidence>
<keyword evidence="9" id="KW-0012">Acyltransferase</keyword>
<evidence type="ECO:0000256" key="7">
    <source>
        <dbReference type="ARBA" id="ARBA00023204"/>
    </source>
</evidence>
<dbReference type="OrthoDB" id="10253098at2759"/>
<feature type="region of interest" description="Disordered" evidence="11">
    <location>
        <begin position="368"/>
        <end position="400"/>
    </location>
</feature>
<evidence type="ECO:0000256" key="10">
    <source>
        <dbReference type="ARBA" id="ARBA00048017"/>
    </source>
</evidence>
<proteinExistence type="inferred from homology"/>
<gene>
    <name evidence="15" type="ORF">OXX778_LOCUS17132</name>
</gene>
<dbReference type="Pfam" id="PF10394">
    <property type="entry name" value="Hat1_N"/>
    <property type="match status" value="1"/>
</dbReference>
<comment type="catalytic activity">
    <reaction evidence="10">
        <text>L-lysyl-[protein] + acetyl-CoA = N(6)-acetyl-L-lysyl-[protein] + CoA + H(+)</text>
        <dbReference type="Rhea" id="RHEA:45948"/>
        <dbReference type="Rhea" id="RHEA-COMP:9752"/>
        <dbReference type="Rhea" id="RHEA-COMP:10731"/>
        <dbReference type="ChEBI" id="CHEBI:15378"/>
        <dbReference type="ChEBI" id="CHEBI:29969"/>
        <dbReference type="ChEBI" id="CHEBI:57287"/>
        <dbReference type="ChEBI" id="CHEBI:57288"/>
        <dbReference type="ChEBI" id="CHEBI:61930"/>
        <dbReference type="EC" id="2.3.1.48"/>
    </reaction>
</comment>
<dbReference type="InterPro" id="IPR037113">
    <property type="entry name" value="Hat1_N_sf"/>
</dbReference>
<feature type="domain" description="N-acetyltransferase" evidence="12">
    <location>
        <begin position="191"/>
        <end position="254"/>
    </location>
</feature>
<dbReference type="Gene3D" id="3.40.630.30">
    <property type="match status" value="1"/>
</dbReference>
<feature type="compositionally biased region" description="Basic and acidic residues" evidence="11">
    <location>
        <begin position="370"/>
        <end position="386"/>
    </location>
</feature>
<keyword evidence="6" id="KW-0227">DNA damage</keyword>
<name>A0A814HXH3_9BILA</name>
<dbReference type="SUPFAM" id="SSF55729">
    <property type="entry name" value="Acyl-CoA N-acyltransferases (Nat)"/>
    <property type="match status" value="1"/>
</dbReference>
<evidence type="ECO:0000256" key="6">
    <source>
        <dbReference type="ARBA" id="ARBA00022763"/>
    </source>
</evidence>
<dbReference type="GO" id="GO:0000781">
    <property type="term" value="C:chromosome, telomeric region"/>
    <property type="evidence" value="ECO:0007669"/>
    <property type="project" value="GOC"/>
</dbReference>
<dbReference type="InterPro" id="IPR016181">
    <property type="entry name" value="Acyl_CoA_acyltransferase"/>
</dbReference>
<dbReference type="GO" id="GO:0031509">
    <property type="term" value="P:subtelomeric heterochromatin formation"/>
    <property type="evidence" value="ECO:0007669"/>
    <property type="project" value="InterPro"/>
</dbReference>
<feature type="compositionally biased region" description="Low complexity" evidence="11">
    <location>
        <begin position="418"/>
        <end position="444"/>
    </location>
</feature>
<sequence length="503" mass="58955">MSSKLYEKLKAYKNYANDCIFFKYVFTENDIETKDESALFKPEYTHQIFGDDEEIFGYKSLRIDYLLTPGYLDAYIGLSCKEKLSPQRFDGIEPDDVYDAFTKFGCTPNFTRNLDTFCSDKLKADIEFKPFGQKVYEYFRNDKKFEIFRVDSQQDDYMSQKFIDYIINVQTMLIYYIETASFIDTEDPQWTHYLLYENKKIGSEQRYATIGYLSVYNYYAYPDKTRSRVSQVLVMPTYQKQGHGAELLQAVYRDVCENPNIVDVTSESPSQEFIQLRDYVTSKMCSNLSIFQDKNKLKNGFTNEMVQEALGKYKIPKFQSRRVYEIFRLFFTNEFNIDEWRSFRLDIKKRFYLPFIRKSKYARSAGNAFENEKKSDDDDVKGKLESKMSSNGETQIGFGSSSKLASINSRFFNEGSSVGFSGTSSGKKSVSFKPLLNTSNGSSNESDEEDGDVSFEQQSGQMSQNLFVSEEERKKYLEEQFQETVKDYRKIIHRLEYERILPF</sequence>
<dbReference type="Pfam" id="PF21183">
    <property type="entry name" value="HAT1_C"/>
    <property type="match status" value="1"/>
</dbReference>
<dbReference type="PANTHER" id="PTHR12046">
    <property type="entry name" value="HISTONE ACETYLTRANSFERASE TYPE B CATALYTIC SUBUNIT"/>
    <property type="match status" value="1"/>
</dbReference>
<evidence type="ECO:0000259" key="14">
    <source>
        <dbReference type="Pfam" id="PF21183"/>
    </source>
</evidence>
<evidence type="ECO:0000259" key="12">
    <source>
        <dbReference type="Pfam" id="PF00583"/>
    </source>
</evidence>
<evidence type="ECO:0000256" key="4">
    <source>
        <dbReference type="ARBA" id="ARBA00021268"/>
    </source>
</evidence>
<dbReference type="GO" id="GO:0004402">
    <property type="term" value="F:histone acetyltransferase activity"/>
    <property type="evidence" value="ECO:0007669"/>
    <property type="project" value="InterPro"/>
</dbReference>
<dbReference type="InterPro" id="IPR019467">
    <property type="entry name" value="Hat1_N"/>
</dbReference>
<comment type="subcellular location">
    <subcellularLocation>
        <location evidence="1">Nucleus</location>
    </subcellularLocation>
</comment>
<accession>A0A814HXH3</accession>
<evidence type="ECO:0000256" key="3">
    <source>
        <dbReference type="ARBA" id="ARBA00013184"/>
    </source>
</evidence>
<keyword evidence="16" id="KW-1185">Reference proteome</keyword>
<dbReference type="Gene3D" id="3.90.360.10">
    <property type="entry name" value="Histone acetyl transferase 1 (HAT1), N-terminal domain"/>
    <property type="match status" value="1"/>
</dbReference>
<evidence type="ECO:0000313" key="16">
    <source>
        <dbReference type="Proteomes" id="UP000663879"/>
    </source>
</evidence>
<dbReference type="EMBL" id="CAJNOC010004282">
    <property type="protein sequence ID" value="CAF1015982.1"/>
    <property type="molecule type" value="Genomic_DNA"/>
</dbReference>
<dbReference type="InterPro" id="IPR000182">
    <property type="entry name" value="GNAT_dom"/>
</dbReference>
<comment type="caution">
    <text evidence="15">The sequence shown here is derived from an EMBL/GenBank/DDBJ whole genome shotgun (WGS) entry which is preliminary data.</text>
</comment>
<evidence type="ECO:0000313" key="15">
    <source>
        <dbReference type="EMBL" id="CAF1015982.1"/>
    </source>
</evidence>
<dbReference type="CDD" id="cd04301">
    <property type="entry name" value="NAT_SF"/>
    <property type="match status" value="1"/>
</dbReference>
<feature type="domain" description="Histone acetyl transferase HAT1 N-terminal" evidence="13">
    <location>
        <begin position="15"/>
        <end position="178"/>
    </location>
</feature>
<dbReference type="Gene3D" id="1.10.10.390">
    <property type="match status" value="1"/>
</dbReference>
<protein>
    <recommendedName>
        <fullName evidence="4">Histone acetyltransferase type B catalytic subunit</fullName>
        <ecNumber evidence="3">2.3.1.48</ecNumber>
    </recommendedName>
</protein>
<dbReference type="GO" id="GO:0005634">
    <property type="term" value="C:nucleus"/>
    <property type="evidence" value="ECO:0007669"/>
    <property type="project" value="UniProtKB-SubCell"/>
</dbReference>
<comment type="similarity">
    <text evidence="2">Belongs to the HAT1 family.</text>
</comment>
<keyword evidence="8" id="KW-0539">Nucleus</keyword>
<keyword evidence="7" id="KW-0234">DNA repair</keyword>
<evidence type="ECO:0000256" key="5">
    <source>
        <dbReference type="ARBA" id="ARBA00022679"/>
    </source>
</evidence>
<feature type="domain" description="Histone acetyltransferase type B catalytic subunit C-terminal" evidence="14">
    <location>
        <begin position="277"/>
        <end position="329"/>
    </location>
</feature>
<dbReference type="InterPro" id="IPR017380">
    <property type="entry name" value="Hist_AcTrfase_B-typ_cat-su"/>
</dbReference>
<feature type="compositionally biased region" description="Polar residues" evidence="11">
    <location>
        <begin position="387"/>
        <end position="400"/>
    </location>
</feature>
<dbReference type="InterPro" id="IPR048776">
    <property type="entry name" value="HAT1_C"/>
</dbReference>
<dbReference type="InterPro" id="IPR013523">
    <property type="entry name" value="Hist_AcTrfase_HAT1_C"/>
</dbReference>
<evidence type="ECO:0000256" key="1">
    <source>
        <dbReference type="ARBA" id="ARBA00004123"/>
    </source>
</evidence>
<reference evidence="15" key="1">
    <citation type="submission" date="2021-02" db="EMBL/GenBank/DDBJ databases">
        <authorList>
            <person name="Nowell W R."/>
        </authorList>
    </citation>
    <scope>NUCLEOTIDE SEQUENCE</scope>
    <source>
        <strain evidence="15">Ploen Becks lab</strain>
    </source>
</reference>
<dbReference type="EC" id="2.3.1.48" evidence="3"/>
<organism evidence="15 16">
    <name type="scientific">Brachionus calyciflorus</name>
    <dbReference type="NCBI Taxonomy" id="104777"/>
    <lineage>
        <taxon>Eukaryota</taxon>
        <taxon>Metazoa</taxon>
        <taxon>Spiralia</taxon>
        <taxon>Gnathifera</taxon>
        <taxon>Rotifera</taxon>
        <taxon>Eurotatoria</taxon>
        <taxon>Monogononta</taxon>
        <taxon>Pseudotrocha</taxon>
        <taxon>Ploima</taxon>
        <taxon>Brachionidae</taxon>
        <taxon>Brachionus</taxon>
    </lineage>
</organism>
<evidence type="ECO:0000256" key="2">
    <source>
        <dbReference type="ARBA" id="ARBA00010543"/>
    </source>
</evidence>
<feature type="compositionally biased region" description="Polar residues" evidence="11">
    <location>
        <begin position="455"/>
        <end position="467"/>
    </location>
</feature>
<dbReference type="GO" id="GO:0042393">
    <property type="term" value="F:histone binding"/>
    <property type="evidence" value="ECO:0007669"/>
    <property type="project" value="InterPro"/>
</dbReference>
<evidence type="ECO:0000259" key="13">
    <source>
        <dbReference type="Pfam" id="PF10394"/>
    </source>
</evidence>
<dbReference type="Pfam" id="PF00583">
    <property type="entry name" value="Acetyltransf_1"/>
    <property type="match status" value="1"/>
</dbReference>
<dbReference type="GO" id="GO:0006281">
    <property type="term" value="P:DNA repair"/>
    <property type="evidence" value="ECO:0007669"/>
    <property type="project" value="UniProtKB-KW"/>
</dbReference>
<evidence type="ECO:0000256" key="9">
    <source>
        <dbReference type="ARBA" id="ARBA00023315"/>
    </source>
</evidence>
<dbReference type="AlphaFoldDB" id="A0A814HXH3"/>
<feature type="region of interest" description="Disordered" evidence="11">
    <location>
        <begin position="418"/>
        <end position="467"/>
    </location>
</feature>